<sequence>MGKKRANVVIAHKILVIAYHILKTGQPYNELGAEYLEKRKPISTEELMIRRLQKQGFVVTKPDNASA</sequence>
<organism evidence="1 2">
    <name type="scientific">Ferroacidibacillus organovorans</name>
    <dbReference type="NCBI Taxonomy" id="1765683"/>
    <lineage>
        <taxon>Bacteria</taxon>
        <taxon>Bacillati</taxon>
        <taxon>Bacillota</taxon>
        <taxon>Bacilli</taxon>
        <taxon>Bacillales</taxon>
        <taxon>Alicyclobacillaceae</taxon>
        <taxon>Ferroacidibacillus</taxon>
    </lineage>
</organism>
<evidence type="ECO:0000313" key="2">
    <source>
        <dbReference type="Proteomes" id="UP000053557"/>
    </source>
</evidence>
<evidence type="ECO:0000313" key="1">
    <source>
        <dbReference type="EMBL" id="KUO94601.1"/>
    </source>
</evidence>
<dbReference type="AlphaFoldDB" id="A0A101XNN2"/>
<evidence type="ECO:0008006" key="3">
    <source>
        <dbReference type="Google" id="ProtNLM"/>
    </source>
</evidence>
<protein>
    <recommendedName>
        <fullName evidence="3">Transposase</fullName>
    </recommendedName>
</protein>
<comment type="caution">
    <text evidence="1">The sequence shown here is derived from an EMBL/GenBank/DDBJ whole genome shotgun (WGS) entry which is preliminary data.</text>
</comment>
<dbReference type="EMBL" id="LPVJ01000072">
    <property type="protein sequence ID" value="KUO94601.1"/>
    <property type="molecule type" value="Genomic_DNA"/>
</dbReference>
<gene>
    <name evidence="1" type="ORF">ATW55_04200</name>
</gene>
<keyword evidence="2" id="KW-1185">Reference proteome</keyword>
<name>A0A101XNN2_9BACL</name>
<proteinExistence type="predicted"/>
<dbReference type="Proteomes" id="UP000053557">
    <property type="component" value="Unassembled WGS sequence"/>
</dbReference>
<accession>A0A101XNN2</accession>
<reference evidence="1 2" key="1">
    <citation type="submission" date="2015-12" db="EMBL/GenBank/DDBJ databases">
        <title>Draft genome sequence of Acidibacillus ferrooxidans ITV001, isolated from a chalcopyrite acid mine drainage site in Brazil.</title>
        <authorList>
            <person name="Dall'Agnol H."/>
            <person name="Nancucheo I."/>
            <person name="Johnson B."/>
            <person name="Oliveira R."/>
            <person name="Leite L."/>
            <person name="Pylro V."/>
            <person name="Nunes G.L."/>
            <person name="Tzotzos G."/>
            <person name="Fernandes G.R."/>
            <person name="Dutra J."/>
            <person name="Orellana S.C."/>
            <person name="Oliveira G."/>
        </authorList>
    </citation>
    <scope>NUCLEOTIDE SEQUENCE [LARGE SCALE GENOMIC DNA]</scope>
    <source>
        <strain evidence="2">ITV01</strain>
    </source>
</reference>